<organism evidence="3 4">
    <name type="scientific">Edaphobacter modestus</name>
    <dbReference type="NCBI Taxonomy" id="388466"/>
    <lineage>
        <taxon>Bacteria</taxon>
        <taxon>Pseudomonadati</taxon>
        <taxon>Acidobacteriota</taxon>
        <taxon>Terriglobia</taxon>
        <taxon>Terriglobales</taxon>
        <taxon>Acidobacteriaceae</taxon>
        <taxon>Edaphobacter</taxon>
    </lineage>
</organism>
<gene>
    <name evidence="3" type="ORF">BDD14_5648</name>
</gene>
<reference evidence="3 4" key="1">
    <citation type="submission" date="2019-02" db="EMBL/GenBank/DDBJ databases">
        <title>Genomic Encyclopedia of Archaeal and Bacterial Type Strains, Phase II (KMG-II): from individual species to whole genera.</title>
        <authorList>
            <person name="Goeker M."/>
        </authorList>
    </citation>
    <scope>NUCLEOTIDE SEQUENCE [LARGE SCALE GENOMIC DNA]</scope>
    <source>
        <strain evidence="3 4">DSM 18101</strain>
    </source>
</reference>
<dbReference type="PANTHER" id="PTHR43581">
    <property type="entry name" value="ATP/GTP PHOSPHATASE"/>
    <property type="match status" value="1"/>
</dbReference>
<dbReference type="InterPro" id="IPR034139">
    <property type="entry name" value="TOPRIM_OLD"/>
</dbReference>
<dbReference type="Gene3D" id="3.40.50.300">
    <property type="entry name" value="P-loop containing nucleotide triphosphate hydrolases"/>
    <property type="match status" value="2"/>
</dbReference>
<dbReference type="InterPro" id="IPR027417">
    <property type="entry name" value="P-loop_NTPase"/>
</dbReference>
<keyword evidence="3" id="KW-0540">Nuclease</keyword>
<accession>A0A4Q7YF13</accession>
<feature type="domain" description="Endonuclease GajA/Old nuclease/RecF-like AAA" evidence="1">
    <location>
        <begin position="1"/>
        <end position="81"/>
    </location>
</feature>
<dbReference type="InterPro" id="IPR041685">
    <property type="entry name" value="AAA_GajA/Old/RecF-like"/>
</dbReference>
<comment type="caution">
    <text evidence="3">The sequence shown here is derived from an EMBL/GenBank/DDBJ whole genome shotgun (WGS) entry which is preliminary data.</text>
</comment>
<dbReference type="InterPro" id="IPR051396">
    <property type="entry name" value="Bact_Antivir_Def_Nuclease"/>
</dbReference>
<feature type="domain" description="Endonuclease GajA/Old nuclease/RecF-like AAA" evidence="1">
    <location>
        <begin position="241"/>
        <end position="381"/>
    </location>
</feature>
<proteinExistence type="predicted"/>
<dbReference type="SUPFAM" id="SSF52540">
    <property type="entry name" value="P-loop containing nucleoside triphosphate hydrolases"/>
    <property type="match status" value="1"/>
</dbReference>
<evidence type="ECO:0000313" key="4">
    <source>
        <dbReference type="Proteomes" id="UP000292958"/>
    </source>
</evidence>
<dbReference type="Pfam" id="PF20469">
    <property type="entry name" value="OLD-like_TOPRIM"/>
    <property type="match status" value="1"/>
</dbReference>
<keyword evidence="3" id="KW-0378">Hydrolase</keyword>
<keyword evidence="4" id="KW-1185">Reference proteome</keyword>
<name>A0A4Q7YF13_9BACT</name>
<evidence type="ECO:0000259" key="1">
    <source>
        <dbReference type="Pfam" id="PF13175"/>
    </source>
</evidence>
<dbReference type="OrthoDB" id="101508at2"/>
<dbReference type="EMBL" id="SHKW01000002">
    <property type="protein sequence ID" value="RZU35578.1"/>
    <property type="molecule type" value="Genomic_DNA"/>
</dbReference>
<dbReference type="AlphaFoldDB" id="A0A4Q7YF13"/>
<dbReference type="Pfam" id="PF13175">
    <property type="entry name" value="AAA_15"/>
    <property type="match status" value="2"/>
</dbReference>
<dbReference type="PANTHER" id="PTHR43581:SF4">
    <property type="entry name" value="ATP_GTP PHOSPHATASE"/>
    <property type="match status" value="1"/>
</dbReference>
<dbReference type="GO" id="GO:0004519">
    <property type="term" value="F:endonuclease activity"/>
    <property type="evidence" value="ECO:0007669"/>
    <property type="project" value="UniProtKB-KW"/>
</dbReference>
<evidence type="ECO:0000259" key="2">
    <source>
        <dbReference type="Pfam" id="PF20469"/>
    </source>
</evidence>
<dbReference type="RefSeq" id="WP_130423931.1">
    <property type="nucleotide sequence ID" value="NZ_SHKW01000002.1"/>
</dbReference>
<dbReference type="Proteomes" id="UP000292958">
    <property type="component" value="Unassembled WGS sequence"/>
</dbReference>
<dbReference type="CDD" id="cd01026">
    <property type="entry name" value="TOPRIM_OLD"/>
    <property type="match status" value="1"/>
</dbReference>
<evidence type="ECO:0000313" key="3">
    <source>
        <dbReference type="EMBL" id="RZU35578.1"/>
    </source>
</evidence>
<keyword evidence="3" id="KW-0255">Endonuclease</keyword>
<feature type="domain" description="OLD protein-like TOPRIM" evidence="2">
    <location>
        <begin position="429"/>
        <end position="496"/>
    </location>
</feature>
<sequence>MHITELRIRNYRNFTKARFRFKPGVNTMIGENGSGKTNVFQALRLLLDENLERNAIYLKDTDFCRALGDWRGQWIVIAATFAELDASEGCQMLRHVAAHMDGTQTGTCTYLFRPKKEVRKKLFELNGDAESQTKYRAGLSIDDYEAIFTGRATGDCLDDATYARWVGDFTAATCPDPDTENADELGVRIAPIYPEIACTFVRALRDAVSDLRGFRGNPLLALLRGMESDIQIEKASGITDQIRKLNSDISSLDEIKTLARDIERALKRAVGHTYGPNVDITSSLPDTMERLLQKLGLLIGDDSTSGYKGELHEQSLGAANLIYLSLKLLEYERKRATERVAHFFLIEEPEAHIHTHIQKTLFANLPCENTQVIVSTHSTHISSAARITSVNVLAKMNDYAEVYQPADNLADRELQRVERYLDAVRSTLLFAKGVLLVEGDAELVMIPAMLEAVLGSTPDELGFSVISMSSAFFEHISLLFADNRIKRPCAILTDGDEAFIHLPADPMTDDRDQAHARRAQAAGEQRRRALEISANGNPWVKPFFAECTFEVDFIHNTNAPAVTRLLAEIYVDAAARERSRIALNSAEDGVAATEILRLAEREGKGWFAVLLAEQLNEWTIIPSYILEAVAFACHKSVQPRALQRMAEFRIERIMASDNPVRASPEPLMEAFPTGDYVTTFSLLLPNDDFSEFCGYLEVFQAQ</sequence>
<protein>
    <submittedName>
        <fullName evidence="3">Putative ATP-dependent endonuclease of OLD family</fullName>
    </submittedName>
</protein>